<dbReference type="Proteomes" id="UP001498771">
    <property type="component" value="Unassembled WGS sequence"/>
</dbReference>
<dbReference type="InterPro" id="IPR005605">
    <property type="entry name" value="Spo7"/>
</dbReference>
<feature type="transmembrane region" description="Helical" evidence="2">
    <location>
        <begin position="41"/>
        <end position="59"/>
    </location>
</feature>
<sequence length="279" mass="31169">MKSEGDPLDAIPASPSQIYRNMLILEESLRAQHTVLRRRRFQYASFFALLLLWTAYFYYGTVSYPSVYAYVHALHKLALALGIVTIALFYMSGLYAKTIVHPRRFVANTNKGLRQFNLRLVLIPAHPARSPSALAARFVRLAVYKFWYRPLPPSSSSSSTTSSSSSSSSSSAPSTTTARRRRSSSSASTSSGPPPQSHPFYHYFCYHYKPPGGDLVKLVMLPKPFPPDVREGWELYRSEYWAKENDRRQARASGRIPCSCVYPPSSSATASSSSSASKK</sequence>
<proteinExistence type="predicted"/>
<evidence type="ECO:0000313" key="3">
    <source>
        <dbReference type="EMBL" id="KAK7203632.1"/>
    </source>
</evidence>
<dbReference type="GeneID" id="90038879"/>
<keyword evidence="2" id="KW-0472">Membrane</keyword>
<accession>A0ABR1F1A6</accession>
<keyword evidence="2" id="KW-0812">Transmembrane</keyword>
<gene>
    <name evidence="3" type="ORF">BZA70DRAFT_282966</name>
</gene>
<reference evidence="3 4" key="1">
    <citation type="submission" date="2024-03" db="EMBL/GenBank/DDBJ databases">
        <title>Genome-scale model development and genomic sequencing of the oleaginous clade Lipomyces.</title>
        <authorList>
            <consortium name="Lawrence Berkeley National Laboratory"/>
            <person name="Czajka J.J."/>
            <person name="Han Y."/>
            <person name="Kim J."/>
            <person name="Mondo S.J."/>
            <person name="Hofstad B.A."/>
            <person name="Robles A."/>
            <person name="Haridas S."/>
            <person name="Riley R."/>
            <person name="LaButti K."/>
            <person name="Pangilinan J."/>
            <person name="Andreopoulos W."/>
            <person name="Lipzen A."/>
            <person name="Yan J."/>
            <person name="Wang M."/>
            <person name="Ng V."/>
            <person name="Grigoriev I.V."/>
            <person name="Spatafora J.W."/>
            <person name="Magnuson J.K."/>
            <person name="Baker S.E."/>
            <person name="Pomraning K.R."/>
        </authorList>
    </citation>
    <scope>NUCLEOTIDE SEQUENCE [LARGE SCALE GENOMIC DNA]</scope>
    <source>
        <strain evidence="3 4">Phaff 52-87</strain>
    </source>
</reference>
<feature type="compositionally biased region" description="Low complexity" evidence="1">
    <location>
        <begin position="154"/>
        <end position="177"/>
    </location>
</feature>
<name>A0ABR1F1A6_9ASCO</name>
<evidence type="ECO:0000313" key="4">
    <source>
        <dbReference type="Proteomes" id="UP001498771"/>
    </source>
</evidence>
<feature type="transmembrane region" description="Helical" evidence="2">
    <location>
        <begin position="79"/>
        <end position="96"/>
    </location>
</feature>
<dbReference type="PANTHER" id="PTHR28249">
    <property type="entry name" value="SPORULATION-SPECIFIC PROTEIN SPO7"/>
    <property type="match status" value="1"/>
</dbReference>
<feature type="region of interest" description="Disordered" evidence="1">
    <location>
        <begin position="152"/>
        <end position="195"/>
    </location>
</feature>
<keyword evidence="2" id="KW-1133">Transmembrane helix</keyword>
<dbReference type="PANTHER" id="PTHR28249:SF1">
    <property type="entry name" value="SPORULATION-SPECIFIC PROTEIN SPO7"/>
    <property type="match status" value="1"/>
</dbReference>
<dbReference type="EMBL" id="JBBJBU010000011">
    <property type="protein sequence ID" value="KAK7203632.1"/>
    <property type="molecule type" value="Genomic_DNA"/>
</dbReference>
<evidence type="ECO:0000256" key="1">
    <source>
        <dbReference type="SAM" id="MobiDB-lite"/>
    </source>
</evidence>
<comment type="caution">
    <text evidence="3">The sequence shown here is derived from an EMBL/GenBank/DDBJ whole genome shotgun (WGS) entry which is preliminary data.</text>
</comment>
<dbReference type="RefSeq" id="XP_064766665.1">
    <property type="nucleotide sequence ID" value="XM_064913367.1"/>
</dbReference>
<dbReference type="Pfam" id="PF03907">
    <property type="entry name" value="Spo7"/>
    <property type="match status" value="1"/>
</dbReference>
<keyword evidence="4" id="KW-1185">Reference proteome</keyword>
<protein>
    <submittedName>
        <fullName evidence="3">Sporulation/nuclear morphology</fullName>
    </submittedName>
</protein>
<evidence type="ECO:0000256" key="2">
    <source>
        <dbReference type="SAM" id="Phobius"/>
    </source>
</evidence>
<organism evidence="3 4">
    <name type="scientific">Myxozyma melibiosi</name>
    <dbReference type="NCBI Taxonomy" id="54550"/>
    <lineage>
        <taxon>Eukaryota</taxon>
        <taxon>Fungi</taxon>
        <taxon>Dikarya</taxon>
        <taxon>Ascomycota</taxon>
        <taxon>Saccharomycotina</taxon>
        <taxon>Lipomycetes</taxon>
        <taxon>Lipomycetales</taxon>
        <taxon>Lipomycetaceae</taxon>
        <taxon>Myxozyma</taxon>
    </lineage>
</organism>